<dbReference type="CDD" id="cd01065">
    <property type="entry name" value="NAD_bind_Shikimate_DH"/>
    <property type="match status" value="1"/>
</dbReference>
<comment type="caution">
    <text evidence="2">The sequence shown here is derived from an EMBL/GenBank/DDBJ whole genome shotgun (WGS) entry which is preliminary data.</text>
</comment>
<sequence>AKKIKQDFSPFFPQSSINIFSFEQDNIKDKIKEANLLVNATSLGMPHKIDNNPLLDEKLFHPNLLVYDLVYYPAKTLFLKQAERAGAKIINGLPMLVYQGIESFYLWTGLKPEGKEVLGMIERSAYIV</sequence>
<dbReference type="GO" id="GO:0004764">
    <property type="term" value="F:shikimate 3-dehydrogenase (NADP+) activity"/>
    <property type="evidence" value="ECO:0007669"/>
    <property type="project" value="InterPro"/>
</dbReference>
<gene>
    <name evidence="2" type="ORF">S06H3_13872</name>
</gene>
<feature type="non-terminal residue" evidence="2">
    <location>
        <position position="1"/>
    </location>
</feature>
<name>X1NDN5_9ZZZZ</name>
<dbReference type="AlphaFoldDB" id="X1NDN5"/>
<dbReference type="GO" id="GO:0009423">
    <property type="term" value="P:chorismate biosynthetic process"/>
    <property type="evidence" value="ECO:0007669"/>
    <property type="project" value="TreeGrafter"/>
</dbReference>
<dbReference type="Pfam" id="PF18317">
    <property type="entry name" value="SDH_C"/>
    <property type="match status" value="1"/>
</dbReference>
<dbReference type="PANTHER" id="PTHR21089">
    <property type="entry name" value="SHIKIMATE DEHYDROGENASE"/>
    <property type="match status" value="1"/>
</dbReference>
<organism evidence="2">
    <name type="scientific">marine sediment metagenome</name>
    <dbReference type="NCBI Taxonomy" id="412755"/>
    <lineage>
        <taxon>unclassified sequences</taxon>
        <taxon>metagenomes</taxon>
        <taxon>ecological metagenomes</taxon>
    </lineage>
</organism>
<dbReference type="PANTHER" id="PTHR21089:SF1">
    <property type="entry name" value="BIFUNCTIONAL 3-DEHYDROQUINATE DEHYDRATASE_SHIKIMATE DEHYDROGENASE, CHLOROPLASTIC"/>
    <property type="match status" value="1"/>
</dbReference>
<dbReference type="InterPro" id="IPR022893">
    <property type="entry name" value="Shikimate_DH_fam"/>
</dbReference>
<evidence type="ECO:0000313" key="2">
    <source>
        <dbReference type="EMBL" id="GAI16784.1"/>
    </source>
</evidence>
<dbReference type="SUPFAM" id="SSF51735">
    <property type="entry name" value="NAD(P)-binding Rossmann-fold domains"/>
    <property type="match status" value="1"/>
</dbReference>
<dbReference type="EMBL" id="BARV01006770">
    <property type="protein sequence ID" value="GAI16784.1"/>
    <property type="molecule type" value="Genomic_DNA"/>
</dbReference>
<accession>X1NDN5</accession>
<protein>
    <recommendedName>
        <fullName evidence="1">SDH C-terminal domain-containing protein</fullName>
    </recommendedName>
</protein>
<dbReference type="InterPro" id="IPR036291">
    <property type="entry name" value="NAD(P)-bd_dom_sf"/>
</dbReference>
<dbReference type="InterPro" id="IPR041121">
    <property type="entry name" value="SDH_C"/>
</dbReference>
<evidence type="ECO:0000259" key="1">
    <source>
        <dbReference type="Pfam" id="PF18317"/>
    </source>
</evidence>
<reference evidence="2" key="1">
    <citation type="journal article" date="2014" name="Front. Microbiol.">
        <title>High frequency of phylogenetically diverse reductive dehalogenase-homologous genes in deep subseafloor sedimentary metagenomes.</title>
        <authorList>
            <person name="Kawai M."/>
            <person name="Futagami T."/>
            <person name="Toyoda A."/>
            <person name="Takaki Y."/>
            <person name="Nishi S."/>
            <person name="Hori S."/>
            <person name="Arai W."/>
            <person name="Tsubouchi T."/>
            <person name="Morono Y."/>
            <person name="Uchiyama I."/>
            <person name="Ito T."/>
            <person name="Fujiyama A."/>
            <person name="Inagaki F."/>
            <person name="Takami H."/>
        </authorList>
    </citation>
    <scope>NUCLEOTIDE SEQUENCE</scope>
    <source>
        <strain evidence="2">Expedition CK06-06</strain>
    </source>
</reference>
<dbReference type="GO" id="GO:0019632">
    <property type="term" value="P:shikimate metabolic process"/>
    <property type="evidence" value="ECO:0007669"/>
    <property type="project" value="TreeGrafter"/>
</dbReference>
<proteinExistence type="predicted"/>
<feature type="domain" description="SDH C-terminal" evidence="1">
    <location>
        <begin position="92"/>
        <end position="112"/>
    </location>
</feature>
<dbReference type="Gene3D" id="3.40.50.720">
    <property type="entry name" value="NAD(P)-binding Rossmann-like Domain"/>
    <property type="match status" value="1"/>
</dbReference>